<comment type="caution">
    <text evidence="9">The sequence shown here is derived from an EMBL/GenBank/DDBJ whole genome shotgun (WGS) entry which is preliminary data.</text>
</comment>
<protein>
    <recommendedName>
        <fullName evidence="4 7">Signal peptidase I</fullName>
        <ecNumber evidence="4 7">3.4.21.89</ecNumber>
    </recommendedName>
</protein>
<evidence type="ECO:0000256" key="1">
    <source>
        <dbReference type="ARBA" id="ARBA00000677"/>
    </source>
</evidence>
<gene>
    <name evidence="9" type="ORF">EDD68_101145</name>
</gene>
<dbReference type="OrthoDB" id="9802919at2"/>
<evidence type="ECO:0000313" key="10">
    <source>
        <dbReference type="Proteomes" id="UP000294650"/>
    </source>
</evidence>
<feature type="transmembrane region" description="Helical" evidence="7">
    <location>
        <begin position="12"/>
        <end position="35"/>
    </location>
</feature>
<evidence type="ECO:0000256" key="5">
    <source>
        <dbReference type="ARBA" id="ARBA00022801"/>
    </source>
</evidence>
<feature type="domain" description="Peptidase S26" evidence="8">
    <location>
        <begin position="8"/>
        <end position="166"/>
    </location>
</feature>
<dbReference type="InterPro" id="IPR019533">
    <property type="entry name" value="Peptidase_S26"/>
</dbReference>
<feature type="active site" evidence="6">
    <location>
        <position position="39"/>
    </location>
</feature>
<accession>A0A4R3NHN2</accession>
<evidence type="ECO:0000313" key="9">
    <source>
        <dbReference type="EMBL" id="TCT26792.1"/>
    </source>
</evidence>
<evidence type="ECO:0000256" key="3">
    <source>
        <dbReference type="ARBA" id="ARBA00009370"/>
    </source>
</evidence>
<dbReference type="CDD" id="cd06530">
    <property type="entry name" value="S26_SPase_I"/>
    <property type="match status" value="1"/>
</dbReference>
<dbReference type="RefSeq" id="WP_132370135.1">
    <property type="nucleotide sequence ID" value="NZ_SMAN01000001.1"/>
</dbReference>
<organism evidence="9 10">
    <name type="scientific">Melghiribacillus thermohalophilus</name>
    <dbReference type="NCBI Taxonomy" id="1324956"/>
    <lineage>
        <taxon>Bacteria</taxon>
        <taxon>Bacillati</taxon>
        <taxon>Bacillota</taxon>
        <taxon>Bacilli</taxon>
        <taxon>Bacillales</taxon>
        <taxon>Bacillaceae</taxon>
        <taxon>Melghiribacillus</taxon>
    </lineage>
</organism>
<dbReference type="InterPro" id="IPR036286">
    <property type="entry name" value="LexA/Signal_pep-like_sf"/>
</dbReference>
<dbReference type="PRINTS" id="PR00727">
    <property type="entry name" value="LEADERPTASE"/>
</dbReference>
<dbReference type="GO" id="GO:0009003">
    <property type="term" value="F:signal peptidase activity"/>
    <property type="evidence" value="ECO:0007669"/>
    <property type="project" value="UniProtKB-EC"/>
</dbReference>
<dbReference type="PROSITE" id="PS00760">
    <property type="entry name" value="SPASE_I_2"/>
    <property type="match status" value="1"/>
</dbReference>
<sequence>MTSSKREWVDWIKAIIMAFVFAVLIRTFVLTPIVVEGPSMLPNLLDGDQLLVNKLSYQLGKPERFDIIVFHATRDRDYIKRVIGLPGEHIAFRDNVLYVNGKPVEEPFNHEVTYDFSLEDISGNYSRIPEDHVLVLGDNRTNSTDSRNIGLVSFEQIVGEAKLIYWPLNRIRYIPY</sequence>
<dbReference type="Gene3D" id="2.10.109.10">
    <property type="entry name" value="Umud Fragment, subunit A"/>
    <property type="match status" value="1"/>
</dbReference>
<dbReference type="PROSITE" id="PS00761">
    <property type="entry name" value="SPASE_I_3"/>
    <property type="match status" value="1"/>
</dbReference>
<dbReference type="AlphaFoldDB" id="A0A4R3NHN2"/>
<dbReference type="InterPro" id="IPR019758">
    <property type="entry name" value="Pept_S26A_signal_pept_1_CS"/>
</dbReference>
<keyword evidence="10" id="KW-1185">Reference proteome</keyword>
<dbReference type="NCBIfam" id="TIGR02227">
    <property type="entry name" value="sigpep_I_bact"/>
    <property type="match status" value="1"/>
</dbReference>
<dbReference type="InterPro" id="IPR019757">
    <property type="entry name" value="Pept_S26A_signal_pept_1_Lys-AS"/>
</dbReference>
<keyword evidence="7" id="KW-0645">Protease</keyword>
<feature type="active site" evidence="6">
    <location>
        <position position="80"/>
    </location>
</feature>
<comment type="similarity">
    <text evidence="3 7">Belongs to the peptidase S26 family.</text>
</comment>
<dbReference type="InterPro" id="IPR000223">
    <property type="entry name" value="Pept_S26A_signal_pept_1"/>
</dbReference>
<proteinExistence type="inferred from homology"/>
<evidence type="ECO:0000256" key="2">
    <source>
        <dbReference type="ARBA" id="ARBA00004401"/>
    </source>
</evidence>
<dbReference type="PANTHER" id="PTHR43390">
    <property type="entry name" value="SIGNAL PEPTIDASE I"/>
    <property type="match status" value="1"/>
</dbReference>
<dbReference type="EC" id="3.4.21.89" evidence="4 7"/>
<keyword evidence="7" id="KW-1133">Transmembrane helix</keyword>
<comment type="catalytic activity">
    <reaction evidence="1 7">
        <text>Cleavage of hydrophobic, N-terminal signal or leader sequences from secreted and periplasmic proteins.</text>
        <dbReference type="EC" id="3.4.21.89"/>
    </reaction>
</comment>
<dbReference type="GO" id="GO:0005886">
    <property type="term" value="C:plasma membrane"/>
    <property type="evidence" value="ECO:0007669"/>
    <property type="project" value="UniProtKB-SubCell"/>
</dbReference>
<comment type="subcellular location">
    <subcellularLocation>
        <location evidence="2">Cell membrane</location>
        <topology evidence="2">Single-pass type II membrane protein</topology>
    </subcellularLocation>
    <subcellularLocation>
        <location evidence="7">Membrane</location>
        <topology evidence="7">Single-pass type II membrane protein</topology>
    </subcellularLocation>
</comment>
<evidence type="ECO:0000256" key="7">
    <source>
        <dbReference type="RuleBase" id="RU362042"/>
    </source>
</evidence>
<dbReference type="GO" id="GO:0004252">
    <property type="term" value="F:serine-type endopeptidase activity"/>
    <property type="evidence" value="ECO:0007669"/>
    <property type="project" value="InterPro"/>
</dbReference>
<dbReference type="EMBL" id="SMAN01000001">
    <property type="protein sequence ID" value="TCT26792.1"/>
    <property type="molecule type" value="Genomic_DNA"/>
</dbReference>
<evidence type="ECO:0000256" key="4">
    <source>
        <dbReference type="ARBA" id="ARBA00013208"/>
    </source>
</evidence>
<dbReference type="Pfam" id="PF10502">
    <property type="entry name" value="Peptidase_S26"/>
    <property type="match status" value="1"/>
</dbReference>
<evidence type="ECO:0000256" key="6">
    <source>
        <dbReference type="PIRSR" id="PIRSR600223-1"/>
    </source>
</evidence>
<keyword evidence="7" id="KW-0812">Transmembrane</keyword>
<keyword evidence="7" id="KW-0472">Membrane</keyword>
<dbReference type="PANTHER" id="PTHR43390:SF1">
    <property type="entry name" value="CHLOROPLAST PROCESSING PEPTIDASE"/>
    <property type="match status" value="1"/>
</dbReference>
<dbReference type="Proteomes" id="UP000294650">
    <property type="component" value="Unassembled WGS sequence"/>
</dbReference>
<evidence type="ECO:0000259" key="8">
    <source>
        <dbReference type="Pfam" id="PF10502"/>
    </source>
</evidence>
<reference evidence="9 10" key="1">
    <citation type="submission" date="2019-03" db="EMBL/GenBank/DDBJ databases">
        <title>Genomic Encyclopedia of Type Strains, Phase IV (KMG-IV): sequencing the most valuable type-strain genomes for metagenomic binning, comparative biology and taxonomic classification.</title>
        <authorList>
            <person name="Goeker M."/>
        </authorList>
    </citation>
    <scope>NUCLEOTIDE SEQUENCE [LARGE SCALE GENOMIC DNA]</scope>
    <source>
        <strain evidence="9 10">DSM 25894</strain>
    </source>
</reference>
<name>A0A4R3NHN2_9BACI</name>
<dbReference type="GO" id="GO:0006465">
    <property type="term" value="P:signal peptide processing"/>
    <property type="evidence" value="ECO:0007669"/>
    <property type="project" value="InterPro"/>
</dbReference>
<keyword evidence="5 7" id="KW-0378">Hydrolase</keyword>
<dbReference type="SUPFAM" id="SSF51306">
    <property type="entry name" value="LexA/Signal peptidase"/>
    <property type="match status" value="1"/>
</dbReference>